<dbReference type="RefSeq" id="WP_022770093.1">
    <property type="nucleotide sequence ID" value="NC_022575.1"/>
</dbReference>
<keyword evidence="1" id="KW-0812">Transmembrane</keyword>
<dbReference type="STRING" id="1403316.PRV_02185"/>
<accession>U5NCV9</accession>
<evidence type="ECO:0000313" key="2">
    <source>
        <dbReference type="EMBL" id="AGX89175.1"/>
    </source>
</evidence>
<dbReference type="PATRIC" id="fig|1403316.3.peg.407"/>
<reference evidence="2 3" key="1">
    <citation type="journal article" date="2013" name="Genome Announc.">
        <title>Genome Sequence of Mycoplasma parvum (Formerly Eperythrozoon parvum), a Diminutive Hemoplasma of the Pig.</title>
        <authorList>
            <person name="do Nascimento N.C."/>
            <person name="Dos Santos A.P."/>
            <person name="Chu Y."/>
            <person name="Guimaraes A.M."/>
            <person name="Pagliaro A."/>
            <person name="Messick J.B."/>
        </authorList>
    </citation>
    <scope>NUCLEOTIDE SEQUENCE [LARGE SCALE GENOMIC DNA]</scope>
    <source>
        <strain evidence="2 3">Indiana</strain>
    </source>
</reference>
<sequence length="404" mass="45896">MFKGGIILGGLGSGGLLSTLFLFWAGNAKNEKTRENFFNSVLDGRKIDIENLFKNRGGLFYAIPQGEKGIDGELKVIQSKENVKKENNKFSSGCEFVRNILGEDGNIKYLGERGRTIIEETEKKEEWSQNAVRVILNQESSSKGCLLDKILNSSNNEFRLHYLVNVGGFSKLKGQSGLINFGRENDERANLTSWGIYKSAKNFINEIKKIRIIEGKGMGRELTYDLYISPEWTKQLSDLEVKNDEEVLLSLAEFGPREGSEITEQKGMTNLIWTVNKKQWKFARFELGLAPAVKNFKNKVGYLEEQKCKNIESDFSSISDKELCKIGSLSTESQKWQIWFPEVLWELEKSNNNDGYQFEKGECKDLRDCIKKVIGNSDNKKNILGVWGEVGILDNNGGVRWRSF</sequence>
<name>U5NCV9_9MOLU</name>
<gene>
    <name evidence="2" type="ORF">PRV_02185</name>
</gene>
<dbReference type="Proteomes" id="UP000017119">
    <property type="component" value="Chromosome"/>
</dbReference>
<evidence type="ECO:0000256" key="1">
    <source>
        <dbReference type="SAM" id="Phobius"/>
    </source>
</evidence>
<dbReference type="AlphaFoldDB" id="U5NCV9"/>
<evidence type="ECO:0000313" key="3">
    <source>
        <dbReference type="Proteomes" id="UP000017119"/>
    </source>
</evidence>
<feature type="transmembrane region" description="Helical" evidence="1">
    <location>
        <begin position="6"/>
        <end position="25"/>
    </location>
</feature>
<dbReference type="HOGENOM" id="CLU_677605_0_0_14"/>
<dbReference type="EMBL" id="CP006771">
    <property type="protein sequence ID" value="AGX89175.1"/>
    <property type="molecule type" value="Genomic_DNA"/>
</dbReference>
<dbReference type="KEGG" id="mpv:PRV_02185"/>
<organism evidence="2 3">
    <name type="scientific">Mycoplasma parvum str. Indiana</name>
    <dbReference type="NCBI Taxonomy" id="1403316"/>
    <lineage>
        <taxon>Bacteria</taxon>
        <taxon>Bacillati</taxon>
        <taxon>Mycoplasmatota</taxon>
        <taxon>Mollicutes</taxon>
        <taxon>Mycoplasmataceae</taxon>
        <taxon>Mycoplasma</taxon>
    </lineage>
</organism>
<keyword evidence="1" id="KW-0472">Membrane</keyword>
<protein>
    <submittedName>
        <fullName evidence="2">Uncharacterized protein</fullName>
    </submittedName>
</protein>
<proteinExistence type="predicted"/>
<keyword evidence="1" id="KW-1133">Transmembrane helix</keyword>
<keyword evidence="3" id="KW-1185">Reference proteome</keyword>